<dbReference type="EMBL" id="DF973593">
    <property type="protein sequence ID" value="GAU35511.1"/>
    <property type="molecule type" value="Genomic_DNA"/>
</dbReference>
<organism evidence="3 4">
    <name type="scientific">Trifolium subterraneum</name>
    <name type="common">Subterranean clover</name>
    <dbReference type="NCBI Taxonomy" id="3900"/>
    <lineage>
        <taxon>Eukaryota</taxon>
        <taxon>Viridiplantae</taxon>
        <taxon>Streptophyta</taxon>
        <taxon>Embryophyta</taxon>
        <taxon>Tracheophyta</taxon>
        <taxon>Spermatophyta</taxon>
        <taxon>Magnoliopsida</taxon>
        <taxon>eudicotyledons</taxon>
        <taxon>Gunneridae</taxon>
        <taxon>Pentapetalae</taxon>
        <taxon>rosids</taxon>
        <taxon>fabids</taxon>
        <taxon>Fabales</taxon>
        <taxon>Fabaceae</taxon>
        <taxon>Papilionoideae</taxon>
        <taxon>50 kb inversion clade</taxon>
        <taxon>NPAAA clade</taxon>
        <taxon>Hologalegina</taxon>
        <taxon>IRL clade</taxon>
        <taxon>Trifolieae</taxon>
        <taxon>Trifolium</taxon>
    </lineage>
</organism>
<dbReference type="InterPro" id="IPR043502">
    <property type="entry name" value="DNA/RNA_pol_sf"/>
</dbReference>
<dbReference type="Gene3D" id="3.30.70.270">
    <property type="match status" value="1"/>
</dbReference>
<dbReference type="InterPro" id="IPR000477">
    <property type="entry name" value="RT_dom"/>
</dbReference>
<sequence>MLQDVIYVLQYELHNVDGFEDFRVSNAIETCLELLDMSVEEFGGFSYGAEGLFPEDSTWETYHDIAVTYPNFHLEDKVSLHGPMNVMNQENEVIQNNLQDPINEETVMDPQVKDKRTVTLPKHLKDYVMPTWKKGSKNVSANINTLTSEFHDFRSQFPPPRFPPPIPTTGPDIPQISATTMKLDIPRFTGDDAMGWIFKINQFFDYHHPKGALFKLCQTTSVREYQSQFETLANRIVGLPPPFYLSCFISGLKPHIRREVQAFQPISLTQAIHLARLQEEKFADRPPVKSIHPSTTVGSSTTSSKPTMTVAPSKPHTPIKRLTPDELQARRDKGLCYNCDERFQPDHRCKRQFHLLIVEPENSVSSEVASTFQALQGDDPIEHGLPNPDPAQISLHALMGHTIPQTLRVMGQINQSPIAILVDSGSTHNILQDRVAKQLGLPTTPAHSFKVLVGNGELLHCTSMCSQVSLFLGQHEFILDLFVLPLSGAELVLGVQWLKTSGPVIIDYEKLTMSFSKDGETVQLVGVPKPSPEEANLHQLQRLVDTHAIDTCVRLHLISTIPPDNTPTPIADPRVTALVTKFASLFHNPTHLPPQRPIDQKITHAGNSNSVNVRPYRYPHFQKQEIETQIKEMLSRGVIKPSTSAFSSPVLLVRKKDGTWRFCVDYRALDAITIKDRFPILAIDELLDELYGTRWFSKLDLRLGYHQICMAEQDIHKTAFSTQLKHTKSNEKQERING</sequence>
<dbReference type="InterPro" id="IPR043128">
    <property type="entry name" value="Rev_trsase/Diguanyl_cyclase"/>
</dbReference>
<feature type="compositionally biased region" description="Low complexity" evidence="1">
    <location>
        <begin position="294"/>
        <end position="307"/>
    </location>
</feature>
<dbReference type="CDD" id="cd01647">
    <property type="entry name" value="RT_LTR"/>
    <property type="match status" value="1"/>
</dbReference>
<dbReference type="PANTHER" id="PTHR15503:SF22">
    <property type="entry name" value="TRANSPOSON TY3-I GAG POLYPROTEIN"/>
    <property type="match status" value="1"/>
</dbReference>
<dbReference type="Pfam" id="PF00078">
    <property type="entry name" value="RVT_1"/>
    <property type="match status" value="1"/>
</dbReference>
<name>A0A2Z6MVV7_TRISU</name>
<dbReference type="GO" id="GO:0006508">
    <property type="term" value="P:proteolysis"/>
    <property type="evidence" value="ECO:0007669"/>
    <property type="project" value="InterPro"/>
</dbReference>
<evidence type="ECO:0000313" key="4">
    <source>
        <dbReference type="Proteomes" id="UP000242715"/>
    </source>
</evidence>
<gene>
    <name evidence="3" type="ORF">TSUD_155420</name>
</gene>
<proteinExistence type="predicted"/>
<dbReference type="AlphaFoldDB" id="A0A2Z6MVV7"/>
<feature type="domain" description="Reverse transcriptase" evidence="2">
    <location>
        <begin position="653"/>
        <end position="723"/>
    </location>
</feature>
<reference evidence="4" key="1">
    <citation type="journal article" date="2017" name="Front. Plant Sci.">
        <title>Climate Clever Clovers: New Paradigm to Reduce the Environmental Footprint of Ruminants by Breeding Low Methanogenic Forages Utilizing Haplotype Variation.</title>
        <authorList>
            <person name="Kaur P."/>
            <person name="Appels R."/>
            <person name="Bayer P.E."/>
            <person name="Keeble-Gagnere G."/>
            <person name="Wang J."/>
            <person name="Hirakawa H."/>
            <person name="Shirasawa K."/>
            <person name="Vercoe P."/>
            <person name="Stefanova K."/>
            <person name="Durmic Z."/>
            <person name="Nichols P."/>
            <person name="Revell C."/>
            <person name="Isobe S.N."/>
            <person name="Edwards D."/>
            <person name="Erskine W."/>
        </authorList>
    </citation>
    <scope>NUCLEOTIDE SEQUENCE [LARGE SCALE GENOMIC DNA]</scope>
    <source>
        <strain evidence="4">cv. Daliak</strain>
    </source>
</reference>
<dbReference type="InterPro" id="IPR001969">
    <property type="entry name" value="Aspartic_peptidase_AS"/>
</dbReference>
<dbReference type="InterPro" id="IPR032567">
    <property type="entry name" value="RTL1-rel"/>
</dbReference>
<dbReference type="InterPro" id="IPR021109">
    <property type="entry name" value="Peptidase_aspartic_dom_sf"/>
</dbReference>
<protein>
    <recommendedName>
        <fullName evidence="2">Reverse transcriptase domain-containing protein</fullName>
    </recommendedName>
</protein>
<dbReference type="Gene3D" id="2.40.70.10">
    <property type="entry name" value="Acid Proteases"/>
    <property type="match status" value="1"/>
</dbReference>
<evidence type="ECO:0000259" key="2">
    <source>
        <dbReference type="Pfam" id="PF00078"/>
    </source>
</evidence>
<dbReference type="SUPFAM" id="SSF56672">
    <property type="entry name" value="DNA/RNA polymerases"/>
    <property type="match status" value="1"/>
</dbReference>
<evidence type="ECO:0000313" key="3">
    <source>
        <dbReference type="EMBL" id="GAU35511.1"/>
    </source>
</evidence>
<feature type="region of interest" description="Disordered" evidence="1">
    <location>
        <begin position="286"/>
        <end position="320"/>
    </location>
</feature>
<keyword evidence="4" id="KW-1185">Reference proteome</keyword>
<dbReference type="Proteomes" id="UP000242715">
    <property type="component" value="Unassembled WGS sequence"/>
</dbReference>
<dbReference type="Pfam" id="PF13975">
    <property type="entry name" value="gag-asp_proteas"/>
    <property type="match status" value="1"/>
</dbReference>
<dbReference type="PROSITE" id="PS00141">
    <property type="entry name" value="ASP_PROTEASE"/>
    <property type="match status" value="1"/>
</dbReference>
<dbReference type="Gene3D" id="3.10.10.10">
    <property type="entry name" value="HIV Type 1 Reverse Transcriptase, subunit A, domain 1"/>
    <property type="match status" value="1"/>
</dbReference>
<dbReference type="CDD" id="cd00303">
    <property type="entry name" value="retropepsin_like"/>
    <property type="match status" value="1"/>
</dbReference>
<evidence type="ECO:0000256" key="1">
    <source>
        <dbReference type="SAM" id="MobiDB-lite"/>
    </source>
</evidence>
<dbReference type="PANTHER" id="PTHR15503">
    <property type="entry name" value="LDOC1 RELATED"/>
    <property type="match status" value="1"/>
</dbReference>
<dbReference type="SUPFAM" id="SSF50630">
    <property type="entry name" value="Acid proteases"/>
    <property type="match status" value="1"/>
</dbReference>
<dbReference type="GO" id="GO:0004190">
    <property type="term" value="F:aspartic-type endopeptidase activity"/>
    <property type="evidence" value="ECO:0007669"/>
    <property type="project" value="InterPro"/>
</dbReference>
<accession>A0A2Z6MVV7</accession>
<dbReference type="OrthoDB" id="1436717at2759"/>